<feature type="binding site" description="axial binding residue" evidence="7">
    <location>
        <position position="197"/>
    </location>
    <ligand>
        <name>heme</name>
        <dbReference type="ChEBI" id="CHEBI:30413"/>
    </ligand>
    <ligandPart>
        <name>Fe</name>
        <dbReference type="ChEBI" id="CHEBI:18248"/>
    </ligandPart>
</feature>
<dbReference type="Pfam" id="PF00067">
    <property type="entry name" value="p450"/>
    <property type="match status" value="1"/>
</dbReference>
<dbReference type="PRINTS" id="PR00385">
    <property type="entry name" value="P450"/>
</dbReference>
<dbReference type="PANTHER" id="PTHR47956">
    <property type="entry name" value="CYTOCHROME P450 71B11-RELATED"/>
    <property type="match status" value="1"/>
</dbReference>
<reference evidence="9 10" key="1">
    <citation type="journal article" date="2020" name="bioRxiv">
        <title>Sequence and annotation of 42 cannabis genomes reveals extensive copy number variation in cannabinoid synthesis and pathogen resistance genes.</title>
        <authorList>
            <person name="Mckernan K.J."/>
            <person name="Helbert Y."/>
            <person name="Kane L.T."/>
            <person name="Ebling H."/>
            <person name="Zhang L."/>
            <person name="Liu B."/>
            <person name="Eaton Z."/>
            <person name="Mclaughlin S."/>
            <person name="Kingan S."/>
            <person name="Baybayan P."/>
            <person name="Concepcion G."/>
            <person name="Jordan M."/>
            <person name="Riva A."/>
            <person name="Barbazuk W."/>
            <person name="Harkins T."/>
        </authorList>
    </citation>
    <scope>NUCLEOTIDE SEQUENCE [LARGE SCALE GENOMIC DNA]</scope>
    <source>
        <strain evidence="10">cv. Jamaican Lion 4</strain>
        <tissue evidence="9">Leaf</tissue>
    </source>
</reference>
<keyword evidence="8" id="KW-0503">Monooxygenase</keyword>
<dbReference type="InterPro" id="IPR050193">
    <property type="entry name" value="Cytochrome_P450_71"/>
</dbReference>
<dbReference type="EMBL" id="JAATIQ010000001">
    <property type="protein sequence ID" value="KAF4404922.1"/>
    <property type="molecule type" value="Genomic_DNA"/>
</dbReference>
<keyword evidence="7 8" id="KW-0408">Iron</keyword>
<accession>A0A7J6IBG3</accession>
<dbReference type="PANTHER" id="PTHR47956:SF17">
    <property type="entry name" value="CYTOCHROME P450 71B36-LIKE"/>
    <property type="match status" value="1"/>
</dbReference>
<comment type="similarity">
    <text evidence="2 8">Belongs to the cytochrome P450 family.</text>
</comment>
<dbReference type="PRINTS" id="PR00463">
    <property type="entry name" value="EP450I"/>
</dbReference>
<protein>
    <recommendedName>
        <fullName evidence="11">Cytochrome P450</fullName>
    </recommendedName>
</protein>
<keyword evidence="4" id="KW-1133">Transmembrane helix</keyword>
<dbReference type="AlphaFoldDB" id="A0A7J6IBG3"/>
<dbReference type="InterPro" id="IPR017972">
    <property type="entry name" value="Cyt_P450_CS"/>
</dbReference>
<evidence type="ECO:0000256" key="7">
    <source>
        <dbReference type="PIRSR" id="PIRSR602401-1"/>
    </source>
</evidence>
<evidence type="ECO:0008006" key="11">
    <source>
        <dbReference type="Google" id="ProtNLM"/>
    </source>
</evidence>
<dbReference type="PROSITE" id="PS00086">
    <property type="entry name" value="CYTOCHROME_P450"/>
    <property type="match status" value="1"/>
</dbReference>
<comment type="subcellular location">
    <subcellularLocation>
        <location evidence="1">Membrane</location>
        <topology evidence="1">Single-pass membrane protein</topology>
    </subcellularLocation>
</comment>
<dbReference type="Gene3D" id="1.10.630.10">
    <property type="entry name" value="Cytochrome P450"/>
    <property type="match status" value="1"/>
</dbReference>
<keyword evidence="5 8" id="KW-0560">Oxidoreductase</keyword>
<keyword evidence="7 8" id="KW-0479">Metal-binding</keyword>
<evidence type="ECO:0000256" key="3">
    <source>
        <dbReference type="ARBA" id="ARBA00022692"/>
    </source>
</evidence>
<dbReference type="GO" id="GO:0016020">
    <property type="term" value="C:membrane"/>
    <property type="evidence" value="ECO:0007669"/>
    <property type="project" value="UniProtKB-SubCell"/>
</dbReference>
<evidence type="ECO:0000313" key="9">
    <source>
        <dbReference type="EMBL" id="KAF4404922.1"/>
    </source>
</evidence>
<evidence type="ECO:0000256" key="6">
    <source>
        <dbReference type="ARBA" id="ARBA00023136"/>
    </source>
</evidence>
<gene>
    <name evidence="9" type="ORF">G4B88_006308</name>
</gene>
<dbReference type="Proteomes" id="UP000583929">
    <property type="component" value="Unassembled WGS sequence"/>
</dbReference>
<sequence length="221" mass="25170">MRKTCDVGLLYVKRAESYRSIREEEVNKMIEYSISKHCSLSSPGVAPVDLTEKSKARKDISRIGWFLPKGGVNAGAITMEWAMAQDEVRTWIGNKGKVSETDIDQLQYLKMIVKETLRLHPPAPLLLPRETISHVTINGYEIKPKTMLQVNIWAIGQDPRSWKDLEEFIPERFLDNSINLKGQHFELLPFGSGRRACPAIHMGTTIVELGLANLLYSFEWK</sequence>
<evidence type="ECO:0000256" key="1">
    <source>
        <dbReference type="ARBA" id="ARBA00004167"/>
    </source>
</evidence>
<dbReference type="InterPro" id="IPR002401">
    <property type="entry name" value="Cyt_P450_E_grp-I"/>
</dbReference>
<organism evidence="9 10">
    <name type="scientific">Cannabis sativa</name>
    <name type="common">Hemp</name>
    <name type="synonym">Marijuana</name>
    <dbReference type="NCBI Taxonomy" id="3483"/>
    <lineage>
        <taxon>Eukaryota</taxon>
        <taxon>Viridiplantae</taxon>
        <taxon>Streptophyta</taxon>
        <taxon>Embryophyta</taxon>
        <taxon>Tracheophyta</taxon>
        <taxon>Spermatophyta</taxon>
        <taxon>Magnoliopsida</taxon>
        <taxon>eudicotyledons</taxon>
        <taxon>Gunneridae</taxon>
        <taxon>Pentapetalae</taxon>
        <taxon>rosids</taxon>
        <taxon>fabids</taxon>
        <taxon>Rosales</taxon>
        <taxon>Cannabaceae</taxon>
        <taxon>Cannabis</taxon>
    </lineage>
</organism>
<dbReference type="GO" id="GO:0020037">
    <property type="term" value="F:heme binding"/>
    <property type="evidence" value="ECO:0007669"/>
    <property type="project" value="InterPro"/>
</dbReference>
<evidence type="ECO:0000313" key="10">
    <source>
        <dbReference type="Proteomes" id="UP000583929"/>
    </source>
</evidence>
<keyword evidence="3" id="KW-0812">Transmembrane</keyword>
<comment type="cofactor">
    <cofactor evidence="7">
        <name>heme</name>
        <dbReference type="ChEBI" id="CHEBI:30413"/>
    </cofactor>
</comment>
<keyword evidence="10" id="KW-1185">Reference proteome</keyword>
<keyword evidence="7 8" id="KW-0349">Heme</keyword>
<evidence type="ECO:0000256" key="2">
    <source>
        <dbReference type="ARBA" id="ARBA00010617"/>
    </source>
</evidence>
<keyword evidence="6" id="KW-0472">Membrane</keyword>
<dbReference type="GO" id="GO:0004497">
    <property type="term" value="F:monooxygenase activity"/>
    <property type="evidence" value="ECO:0007669"/>
    <property type="project" value="UniProtKB-KW"/>
</dbReference>
<dbReference type="InterPro" id="IPR001128">
    <property type="entry name" value="Cyt_P450"/>
</dbReference>
<dbReference type="GO" id="GO:0016705">
    <property type="term" value="F:oxidoreductase activity, acting on paired donors, with incorporation or reduction of molecular oxygen"/>
    <property type="evidence" value="ECO:0007669"/>
    <property type="project" value="InterPro"/>
</dbReference>
<dbReference type="GO" id="GO:0005506">
    <property type="term" value="F:iron ion binding"/>
    <property type="evidence" value="ECO:0007669"/>
    <property type="project" value="InterPro"/>
</dbReference>
<evidence type="ECO:0000256" key="4">
    <source>
        <dbReference type="ARBA" id="ARBA00022989"/>
    </source>
</evidence>
<dbReference type="InterPro" id="IPR036396">
    <property type="entry name" value="Cyt_P450_sf"/>
</dbReference>
<comment type="caution">
    <text evidence="9">The sequence shown here is derived from an EMBL/GenBank/DDBJ whole genome shotgun (WGS) entry which is preliminary data.</text>
</comment>
<evidence type="ECO:0000256" key="8">
    <source>
        <dbReference type="RuleBase" id="RU000461"/>
    </source>
</evidence>
<proteinExistence type="inferred from homology"/>
<name>A0A7J6IBG3_CANSA</name>
<evidence type="ECO:0000256" key="5">
    <source>
        <dbReference type="ARBA" id="ARBA00023002"/>
    </source>
</evidence>
<dbReference type="SUPFAM" id="SSF48264">
    <property type="entry name" value="Cytochrome P450"/>
    <property type="match status" value="1"/>
</dbReference>